<organism evidence="1 2">
    <name type="scientific">Massilia mucilaginosa</name>
    <dbReference type="NCBI Taxonomy" id="2609282"/>
    <lineage>
        <taxon>Bacteria</taxon>
        <taxon>Pseudomonadati</taxon>
        <taxon>Pseudomonadota</taxon>
        <taxon>Betaproteobacteria</taxon>
        <taxon>Burkholderiales</taxon>
        <taxon>Oxalobacteraceae</taxon>
        <taxon>Telluria group</taxon>
        <taxon>Massilia</taxon>
    </lineage>
</organism>
<accession>A0ABX0NNH8</accession>
<dbReference type="Proteomes" id="UP000609726">
    <property type="component" value="Unassembled WGS sequence"/>
</dbReference>
<reference evidence="1 2" key="1">
    <citation type="submission" date="2019-10" db="EMBL/GenBank/DDBJ databases">
        <title>Taxonomy of Antarctic Massilia spp.: description of Massilia rubra sp. nov., Massilia aquatica sp. nov., Massilia mucilaginosa sp. nov., Massilia frigida sp. nov. isolated from streams, lakes and regoliths.</title>
        <authorList>
            <person name="Holochova P."/>
            <person name="Sedlacek I."/>
            <person name="Kralova S."/>
            <person name="Maslanova I."/>
            <person name="Busse H.-J."/>
            <person name="Stankova E."/>
            <person name="Vrbovska V."/>
            <person name="Kovarovic V."/>
            <person name="Bartak M."/>
            <person name="Svec P."/>
            <person name="Pantucek R."/>
        </authorList>
    </citation>
    <scope>NUCLEOTIDE SEQUENCE [LARGE SCALE GENOMIC DNA]</scope>
    <source>
        <strain evidence="1 2">CCM 8733</strain>
    </source>
</reference>
<proteinExistence type="predicted"/>
<dbReference type="EMBL" id="WHJH01000003">
    <property type="protein sequence ID" value="NHZ88364.1"/>
    <property type="molecule type" value="Genomic_DNA"/>
</dbReference>
<dbReference type="InterPro" id="IPR016024">
    <property type="entry name" value="ARM-type_fold"/>
</dbReference>
<dbReference type="InterPro" id="IPR011989">
    <property type="entry name" value="ARM-like"/>
</dbReference>
<dbReference type="SUPFAM" id="SSF48371">
    <property type="entry name" value="ARM repeat"/>
    <property type="match status" value="1"/>
</dbReference>
<evidence type="ECO:0008006" key="3">
    <source>
        <dbReference type="Google" id="ProtNLM"/>
    </source>
</evidence>
<gene>
    <name evidence="1" type="ORF">F2P45_04885</name>
</gene>
<evidence type="ECO:0000313" key="2">
    <source>
        <dbReference type="Proteomes" id="UP000609726"/>
    </source>
</evidence>
<protein>
    <recommendedName>
        <fullName evidence="3">HEAT repeat domain-containing protein</fullName>
    </recommendedName>
</protein>
<dbReference type="Gene3D" id="1.25.10.10">
    <property type="entry name" value="Leucine-rich Repeat Variant"/>
    <property type="match status" value="1"/>
</dbReference>
<comment type="caution">
    <text evidence="1">The sequence shown here is derived from an EMBL/GenBank/DDBJ whole genome shotgun (WGS) entry which is preliminary data.</text>
</comment>
<evidence type="ECO:0000313" key="1">
    <source>
        <dbReference type="EMBL" id="NHZ88364.1"/>
    </source>
</evidence>
<keyword evidence="2" id="KW-1185">Reference proteome</keyword>
<name>A0ABX0NNH8_9BURK</name>
<sequence length="561" mass="59467">MAMCTFPAKGAVCGLDKSRLGNPSTGGHRQCHGMTYAGSRTSSGWPRTTSFISGTAARWRAPATRAKRYPCMAAWMCTTACWSLPARTRCALSMAPPGAIWLNRMTNERERATMPAHLIPGAIPPLVRRHAEDAAFYWNRHDASADSPRLGLAALGSFSQLLVAHLEGLAVAGAHAWPHCHAALERWKKPAEAFVCAYVAFAMAEPAYSEALLKQLRAHPDQLLRGVVSALAWLPAADAGRVIAQWTGTDSDSVMQVAALRAIALIGGEAALVMARPLAIFLADPDPHVRAAACRAAAALPGASGHWDGVHALLDDPVAAVRAEAAIAIGSLAGHARPGAAWPFLPILWHCVATQAELAAGASGWYRMQAQRRLERWVQQLALLQPPGAVCAAALAALPARVRLCFVAWHGDPCHLPLVIEHMDMPGLERYAGWVWQTMTGVDLVASGLGGSEPERDQPTPRVSGVGTDADFGLALPDVAAVRHHPSGGLSHGLRYLAGAVLTPARARELLRDAPQALRSIAAASLQQSHPGLRVHVRASALVQQACIARIDAMLAGAAVR</sequence>